<dbReference type="InterPro" id="IPR044810">
    <property type="entry name" value="WRKY_plant"/>
</dbReference>
<evidence type="ECO:0000256" key="1">
    <source>
        <dbReference type="ARBA" id="ARBA00004123"/>
    </source>
</evidence>
<evidence type="ECO:0000256" key="3">
    <source>
        <dbReference type="ARBA" id="ARBA00022737"/>
    </source>
</evidence>
<dbReference type="FunFam" id="2.20.25.80:FF:000006">
    <property type="entry name" value="WRKY transcription factor"/>
    <property type="match status" value="1"/>
</dbReference>
<dbReference type="Gene3D" id="2.20.25.80">
    <property type="entry name" value="WRKY domain"/>
    <property type="match status" value="2"/>
</dbReference>
<keyword evidence="4" id="KW-0862">Zinc</keyword>
<dbReference type="FunFam" id="2.20.25.80:FF:000003">
    <property type="entry name" value="WRKY transcription factor 57"/>
    <property type="match status" value="1"/>
</dbReference>
<feature type="region of interest" description="Disordered" evidence="10">
    <location>
        <begin position="408"/>
        <end position="483"/>
    </location>
</feature>
<dbReference type="PROSITE" id="PS50811">
    <property type="entry name" value="WRKY"/>
    <property type="match status" value="2"/>
</dbReference>
<feature type="region of interest" description="Disordered" evidence="10">
    <location>
        <begin position="56"/>
        <end position="75"/>
    </location>
</feature>
<evidence type="ECO:0000256" key="5">
    <source>
        <dbReference type="ARBA" id="ARBA00023015"/>
    </source>
</evidence>
<name>A0A5B6ZR97_DAVIN</name>
<dbReference type="Pfam" id="PF03106">
    <property type="entry name" value="WRKY"/>
    <property type="match status" value="2"/>
</dbReference>
<dbReference type="PANTHER" id="PTHR31221:SF126">
    <property type="entry name" value="WRKY DOMAIN-CONTAINING PROTEIN"/>
    <property type="match status" value="1"/>
</dbReference>
<evidence type="ECO:0000256" key="2">
    <source>
        <dbReference type="ARBA" id="ARBA00022723"/>
    </source>
</evidence>
<keyword evidence="3" id="KW-0677">Repeat</keyword>
<dbReference type="SUPFAM" id="SSF118290">
    <property type="entry name" value="WRKY DNA-binding domain"/>
    <property type="match status" value="2"/>
</dbReference>
<keyword evidence="5" id="KW-0805">Transcription regulation</keyword>
<evidence type="ECO:0000256" key="4">
    <source>
        <dbReference type="ARBA" id="ARBA00022833"/>
    </source>
</evidence>
<dbReference type="InterPro" id="IPR003657">
    <property type="entry name" value="WRKY_dom"/>
</dbReference>
<feature type="compositionally biased region" description="Basic and acidic residues" evidence="10">
    <location>
        <begin position="259"/>
        <end position="281"/>
    </location>
</feature>
<dbReference type="InterPro" id="IPR036576">
    <property type="entry name" value="WRKY_dom_sf"/>
</dbReference>
<dbReference type="GO" id="GO:0043565">
    <property type="term" value="F:sequence-specific DNA binding"/>
    <property type="evidence" value="ECO:0007669"/>
    <property type="project" value="InterPro"/>
</dbReference>
<dbReference type="GO" id="GO:0046872">
    <property type="term" value="F:metal ion binding"/>
    <property type="evidence" value="ECO:0007669"/>
    <property type="project" value="UniProtKB-KW"/>
</dbReference>
<keyword evidence="2" id="KW-0479">Metal-binding</keyword>
<evidence type="ECO:0000256" key="8">
    <source>
        <dbReference type="ARBA" id="ARBA00023242"/>
    </source>
</evidence>
<feature type="domain" description="WRKY" evidence="11">
    <location>
        <begin position="287"/>
        <end position="351"/>
    </location>
</feature>
<protein>
    <submittedName>
        <fullName evidence="12">Putative WRKY transcription factor 2</fullName>
    </submittedName>
</protein>
<dbReference type="GO" id="GO:0003700">
    <property type="term" value="F:DNA-binding transcription factor activity"/>
    <property type="evidence" value="ECO:0007669"/>
    <property type="project" value="InterPro"/>
</dbReference>
<keyword evidence="8" id="KW-0539">Nucleus</keyword>
<organism evidence="12">
    <name type="scientific">Davidia involucrata</name>
    <name type="common">Dove tree</name>
    <dbReference type="NCBI Taxonomy" id="16924"/>
    <lineage>
        <taxon>Eukaryota</taxon>
        <taxon>Viridiplantae</taxon>
        <taxon>Streptophyta</taxon>
        <taxon>Embryophyta</taxon>
        <taxon>Tracheophyta</taxon>
        <taxon>Spermatophyta</taxon>
        <taxon>Magnoliopsida</taxon>
        <taxon>eudicotyledons</taxon>
        <taxon>Gunneridae</taxon>
        <taxon>Pentapetalae</taxon>
        <taxon>asterids</taxon>
        <taxon>Cornales</taxon>
        <taxon>Nyssaceae</taxon>
        <taxon>Davidia</taxon>
    </lineage>
</organism>
<evidence type="ECO:0000313" key="12">
    <source>
        <dbReference type="EMBL" id="MPA45961.1"/>
    </source>
</evidence>
<comment type="similarity">
    <text evidence="9">Belongs to the WRKY group I family.</text>
</comment>
<evidence type="ECO:0000259" key="11">
    <source>
        <dbReference type="PROSITE" id="PS50811"/>
    </source>
</evidence>
<gene>
    <name evidence="12" type="ORF">Din_015402</name>
</gene>
<reference evidence="12" key="1">
    <citation type="submission" date="2019-08" db="EMBL/GenBank/DDBJ databases">
        <title>Reference gene set and small RNA set construction with multiple tissues from Davidia involucrata Baill.</title>
        <authorList>
            <person name="Yang H."/>
            <person name="Zhou C."/>
            <person name="Li G."/>
            <person name="Wang J."/>
            <person name="Gao P."/>
            <person name="Wang M."/>
            <person name="Wang R."/>
            <person name="Zhao Y."/>
        </authorList>
    </citation>
    <scope>NUCLEOTIDE SEQUENCE</scope>
    <source>
        <tissue evidence="12">Mixed with DoveR01_LX</tissue>
    </source>
</reference>
<dbReference type="SMART" id="SM00774">
    <property type="entry name" value="WRKY"/>
    <property type="match status" value="2"/>
</dbReference>
<evidence type="ECO:0000256" key="6">
    <source>
        <dbReference type="ARBA" id="ARBA00023125"/>
    </source>
</evidence>
<proteinExistence type="inferred from homology"/>
<dbReference type="EMBL" id="GHES01015402">
    <property type="protein sequence ID" value="MPA45961.1"/>
    <property type="molecule type" value="Transcribed_RNA"/>
</dbReference>
<keyword evidence="6" id="KW-0238">DNA-binding</keyword>
<evidence type="ECO:0000256" key="10">
    <source>
        <dbReference type="SAM" id="MobiDB-lite"/>
    </source>
</evidence>
<evidence type="ECO:0000256" key="7">
    <source>
        <dbReference type="ARBA" id="ARBA00023163"/>
    </source>
</evidence>
<feature type="compositionally biased region" description="Polar residues" evidence="10">
    <location>
        <begin position="410"/>
        <end position="430"/>
    </location>
</feature>
<feature type="region of interest" description="Disordered" evidence="10">
    <location>
        <begin position="256"/>
        <end position="285"/>
    </location>
</feature>
<evidence type="ECO:0000256" key="9">
    <source>
        <dbReference type="ARBA" id="ARBA00061157"/>
    </source>
</evidence>
<dbReference type="PANTHER" id="PTHR31221">
    <property type="entry name" value="WRKY TRANSCRIPTION FACTOR PROTEIN 1-RELATED"/>
    <property type="match status" value="1"/>
</dbReference>
<feature type="domain" description="WRKY" evidence="11">
    <location>
        <begin position="506"/>
        <end position="571"/>
    </location>
</feature>
<accession>A0A5B6ZR97</accession>
<dbReference type="AlphaFoldDB" id="A0A5B6ZR97"/>
<keyword evidence="7" id="KW-0804">Transcription</keyword>
<comment type="subcellular location">
    <subcellularLocation>
        <location evidence="1">Nucleus</location>
    </subcellularLocation>
</comment>
<dbReference type="GO" id="GO:0005634">
    <property type="term" value="C:nucleus"/>
    <property type="evidence" value="ECO:0007669"/>
    <property type="project" value="UniProtKB-SubCell"/>
</dbReference>
<sequence>MLEMEENVGAFDDWRALVSSSRGLVPGFVSEELASKSMSEPLNVENSVAKTDNNLEEGVVSDGSGPMEASSEWKSPGVRCRGSIAERRAAKCGFNAARISMARFRSTSPLSSPAARSPYLTIPPGISPTALLDSPIMLPNSQAQPSPTTGTFTLPTLNQESLMLSSVTSAANGDRGNDVGSFLKFNPHGSPVSLQCILDLEVQPQMDFEFPKFSKESATKNCSTESSADKKVSKDMVLNANCLTLKSCHTGISGNQMPQHREPVHEEDAGSHHLLEGDEKGTYPPMGMVRTSEDVYNWRKYGQKQVKGSEYPRSYYKCTHPNCKVKKKVERSHDGQITEIIYKGAHNHPKPQPNRRSIGGSPFSFNEMAEMGERIGSGVKVEGGAVWRNIQLGCKDIKVDSDWRADGLERTSSTSVVTEISDPLSTTQGKSIGVFESVGTPEHSSTLASHDDDEEDGATQGSISLGDDADDGESELKRRKKDSSLIETNFPSRALREPRVVVQIESEVDILDDGYRWRKYGQKVVKGNPNPRSYYKCTSAGCSVRKHVERASQNLKCVITTYEGKHNHEVPAARNSGHANSGVGNILPAASNTQPALTLPRNTNVPKLETQVPDLSFHFERKPELGNEYMGPSLLGNFRNDMKFGAPSIYQMKFPPLPSTMPYGSFIPNPNHGETHSASSIAPVVPDFQMSLPLPISRSVNMALGAFDFNNHGKPIGPVQSFLGGQQLRENDIRLLKPKQEQKDDGLYDTRLPIVDHANGSSSSSSVYCRIMGNYPS</sequence>